<feature type="compositionally biased region" description="Low complexity" evidence="1">
    <location>
        <begin position="159"/>
        <end position="174"/>
    </location>
</feature>
<sequence>MHRTVGVRSALLTARSSAAVATVATDRRPTRPVTFELSRGFDDDNCCRAGNRIRHETFFSPVCIFVVVTTADPSSYTPTFRHRRSFFPEPQESDSIGQKREREREREREIKRRASERRGRGREATGQYHGSCTCPTLPPARSLRTTPASARRRTVGEGTTAAATPPSASSSCAVPVPPHH</sequence>
<accession>A0A195EQW4</accession>
<gene>
    <name evidence="2" type="ORF">ALC56_15262</name>
</gene>
<evidence type="ECO:0000313" key="2">
    <source>
        <dbReference type="EMBL" id="KYN30566.1"/>
    </source>
</evidence>
<evidence type="ECO:0000256" key="1">
    <source>
        <dbReference type="SAM" id="MobiDB-lite"/>
    </source>
</evidence>
<feature type="region of interest" description="Disordered" evidence="1">
    <location>
        <begin position="77"/>
        <end position="180"/>
    </location>
</feature>
<proteinExistence type="predicted"/>
<dbReference type="Proteomes" id="UP000078541">
    <property type="component" value="Unassembled WGS sequence"/>
</dbReference>
<keyword evidence="3" id="KW-1185">Reference proteome</keyword>
<evidence type="ECO:0000313" key="3">
    <source>
        <dbReference type="Proteomes" id="UP000078541"/>
    </source>
</evidence>
<name>A0A195EQW4_9HYME</name>
<dbReference type="EMBL" id="KQ982021">
    <property type="protein sequence ID" value="KYN30566.1"/>
    <property type="molecule type" value="Genomic_DNA"/>
</dbReference>
<protein>
    <submittedName>
        <fullName evidence="2">Uncharacterized protein</fullName>
    </submittedName>
</protein>
<organism evidence="2 3">
    <name type="scientific">Trachymyrmex septentrionalis</name>
    <dbReference type="NCBI Taxonomy" id="34720"/>
    <lineage>
        <taxon>Eukaryota</taxon>
        <taxon>Metazoa</taxon>
        <taxon>Ecdysozoa</taxon>
        <taxon>Arthropoda</taxon>
        <taxon>Hexapoda</taxon>
        <taxon>Insecta</taxon>
        <taxon>Pterygota</taxon>
        <taxon>Neoptera</taxon>
        <taxon>Endopterygota</taxon>
        <taxon>Hymenoptera</taxon>
        <taxon>Apocrita</taxon>
        <taxon>Aculeata</taxon>
        <taxon>Formicoidea</taxon>
        <taxon>Formicidae</taxon>
        <taxon>Myrmicinae</taxon>
        <taxon>Trachymyrmex</taxon>
    </lineage>
</organism>
<reference evidence="2 3" key="1">
    <citation type="submission" date="2016-03" db="EMBL/GenBank/DDBJ databases">
        <title>Trachymyrmex septentrionalis WGS genome.</title>
        <authorList>
            <person name="Nygaard S."/>
            <person name="Hu H."/>
            <person name="Boomsma J."/>
            <person name="Zhang G."/>
        </authorList>
    </citation>
    <scope>NUCLEOTIDE SEQUENCE [LARGE SCALE GENOMIC DNA]</scope>
    <source>
        <strain evidence="2">Tsep2-gDNA-1</strain>
        <tissue evidence="2">Whole body</tissue>
    </source>
</reference>
<dbReference type="AlphaFoldDB" id="A0A195EQW4"/>
<feature type="compositionally biased region" description="Basic and acidic residues" evidence="1">
    <location>
        <begin position="97"/>
        <end position="123"/>
    </location>
</feature>